<dbReference type="GO" id="GO:0017171">
    <property type="term" value="F:serine hydrolase activity"/>
    <property type="evidence" value="ECO:0007669"/>
    <property type="project" value="TreeGrafter"/>
</dbReference>
<dbReference type="AlphaFoldDB" id="A0A6J1MSV7"/>
<dbReference type="GeneID" id="111605661"/>
<dbReference type="Proteomes" id="UP000504633">
    <property type="component" value="Unplaced"/>
</dbReference>
<dbReference type="InterPro" id="IPR000734">
    <property type="entry name" value="TAG_lipase"/>
</dbReference>
<dbReference type="Gene3D" id="3.40.50.1820">
    <property type="entry name" value="alpha/beta hydrolase"/>
    <property type="match status" value="1"/>
</dbReference>
<dbReference type="PRINTS" id="PR00821">
    <property type="entry name" value="TAGLIPASE"/>
</dbReference>
<evidence type="ECO:0000256" key="1">
    <source>
        <dbReference type="ARBA" id="ARBA00004613"/>
    </source>
</evidence>
<keyword evidence="3" id="KW-0964">Secreted</keyword>
<organism evidence="8 9">
    <name type="scientific">Drosophila hydei</name>
    <name type="common">Fruit fly</name>
    <dbReference type="NCBI Taxonomy" id="7224"/>
    <lineage>
        <taxon>Eukaryota</taxon>
        <taxon>Metazoa</taxon>
        <taxon>Ecdysozoa</taxon>
        <taxon>Arthropoda</taxon>
        <taxon>Hexapoda</taxon>
        <taxon>Insecta</taxon>
        <taxon>Pterygota</taxon>
        <taxon>Neoptera</taxon>
        <taxon>Endopterygota</taxon>
        <taxon>Diptera</taxon>
        <taxon>Brachycera</taxon>
        <taxon>Muscomorpha</taxon>
        <taxon>Ephydroidea</taxon>
        <taxon>Drosophilidae</taxon>
        <taxon>Drosophila</taxon>
    </lineage>
</organism>
<dbReference type="Pfam" id="PF00151">
    <property type="entry name" value="Lipase"/>
    <property type="match status" value="1"/>
</dbReference>
<evidence type="ECO:0000256" key="2">
    <source>
        <dbReference type="ARBA" id="ARBA00010701"/>
    </source>
</evidence>
<dbReference type="SUPFAM" id="SSF53474">
    <property type="entry name" value="alpha/beta-Hydrolases"/>
    <property type="match status" value="1"/>
</dbReference>
<comment type="similarity">
    <text evidence="2 5">Belongs to the AB hydrolase superfamily. Lipase family.</text>
</comment>
<keyword evidence="4 6" id="KW-0732">Signal</keyword>
<evidence type="ECO:0000259" key="7">
    <source>
        <dbReference type="Pfam" id="PF00151"/>
    </source>
</evidence>
<name>A0A6J1MSV7_DROHY</name>
<dbReference type="GO" id="GO:0005615">
    <property type="term" value="C:extracellular space"/>
    <property type="evidence" value="ECO:0007669"/>
    <property type="project" value="TreeGrafter"/>
</dbReference>
<dbReference type="PANTHER" id="PTHR11610:SF149">
    <property type="entry name" value="FI01450P-RELATED"/>
    <property type="match status" value="1"/>
</dbReference>
<gene>
    <name evidence="9" type="primary">LOC111605661</name>
</gene>
<accession>A0A6J1MSV7</accession>
<evidence type="ECO:0000313" key="9">
    <source>
        <dbReference type="RefSeq" id="XP_023180092.2"/>
    </source>
</evidence>
<evidence type="ECO:0000256" key="6">
    <source>
        <dbReference type="SAM" id="SignalP"/>
    </source>
</evidence>
<sequence>MRSIYFFLVISFCVDSGLQANLLVDILGRGINFAYNAGSTPLQFALNLLQDHCIKFAQTFSVPQIRSADITNLRFQYMTACCTYTVPVALAETLWDNPRFGKNRKIVVFASGWQTTLNSSDGISELQKAFMWRPEVNFLVVDTFDYLTTLYMWSAQNTNFIGKSLSLGLQKLANVRPGVNIHLIGHSLGTHLMGFAGRKYFELTGRLVDRITGLDPAKPCFIGRTSYQGLTSNDARLVDVIHTNPGILGQLSPVGHVDFYPGGEDPIQNGCSFIVCSHYRAVSYFVESVYPGQESNFWATKCNSTKMLRAKTCDSSATVMGYAVNWNARGIYYLEVNSDSPYGMNAKSSLRGLYNNFNCQGVKC</sequence>
<evidence type="ECO:0000256" key="5">
    <source>
        <dbReference type="RuleBase" id="RU004262"/>
    </source>
</evidence>
<feature type="chain" id="PRO_5026987841" evidence="6">
    <location>
        <begin position="20"/>
        <end position="364"/>
    </location>
</feature>
<dbReference type="PANTHER" id="PTHR11610">
    <property type="entry name" value="LIPASE"/>
    <property type="match status" value="1"/>
</dbReference>
<feature type="domain" description="Lipase" evidence="7">
    <location>
        <begin position="96"/>
        <end position="342"/>
    </location>
</feature>
<evidence type="ECO:0000256" key="4">
    <source>
        <dbReference type="ARBA" id="ARBA00022729"/>
    </source>
</evidence>
<dbReference type="KEGG" id="dhe:111605661"/>
<dbReference type="GO" id="GO:0016042">
    <property type="term" value="P:lipid catabolic process"/>
    <property type="evidence" value="ECO:0007669"/>
    <property type="project" value="TreeGrafter"/>
</dbReference>
<proteinExistence type="inferred from homology"/>
<feature type="signal peptide" evidence="6">
    <location>
        <begin position="1"/>
        <end position="19"/>
    </location>
</feature>
<evidence type="ECO:0000313" key="8">
    <source>
        <dbReference type="Proteomes" id="UP000504633"/>
    </source>
</evidence>
<dbReference type="OrthoDB" id="199913at2759"/>
<dbReference type="GO" id="GO:0016298">
    <property type="term" value="F:lipase activity"/>
    <property type="evidence" value="ECO:0007669"/>
    <property type="project" value="InterPro"/>
</dbReference>
<dbReference type="RefSeq" id="XP_023180092.2">
    <property type="nucleotide sequence ID" value="XM_023324324.2"/>
</dbReference>
<evidence type="ECO:0000256" key="3">
    <source>
        <dbReference type="ARBA" id="ARBA00022525"/>
    </source>
</evidence>
<comment type="subcellular location">
    <subcellularLocation>
        <location evidence="1">Secreted</location>
    </subcellularLocation>
</comment>
<dbReference type="InterPro" id="IPR013818">
    <property type="entry name" value="Lipase"/>
</dbReference>
<reference evidence="9" key="1">
    <citation type="submission" date="2025-08" db="UniProtKB">
        <authorList>
            <consortium name="RefSeq"/>
        </authorList>
    </citation>
    <scope>IDENTIFICATION</scope>
    <source>
        <strain evidence="9">15085-1641.00</strain>
        <tissue evidence="9">Whole body</tissue>
    </source>
</reference>
<protein>
    <submittedName>
        <fullName evidence="9">Vitellogenin-3-like isoform X1</fullName>
    </submittedName>
</protein>
<dbReference type="InterPro" id="IPR029058">
    <property type="entry name" value="AB_hydrolase_fold"/>
</dbReference>
<keyword evidence="8" id="KW-1185">Reference proteome</keyword>